<keyword evidence="1" id="KW-1133">Transmembrane helix</keyword>
<dbReference type="SUPFAM" id="SSF56219">
    <property type="entry name" value="DNase I-like"/>
    <property type="match status" value="1"/>
</dbReference>
<keyword evidence="3" id="KW-0269">Exonuclease</keyword>
<proteinExistence type="predicted"/>
<accession>A0A2Y8ZPZ5</accession>
<keyword evidence="3" id="KW-0540">Nuclease</keyword>
<reference evidence="4" key="1">
    <citation type="submission" date="2016-10" db="EMBL/GenBank/DDBJ databases">
        <authorList>
            <person name="Varghese N."/>
            <person name="Submissions S."/>
        </authorList>
    </citation>
    <scope>NUCLEOTIDE SEQUENCE [LARGE SCALE GENOMIC DNA]</scope>
    <source>
        <strain evidence="4">DSM 22951</strain>
    </source>
</reference>
<dbReference type="GO" id="GO:0004527">
    <property type="term" value="F:exonuclease activity"/>
    <property type="evidence" value="ECO:0007669"/>
    <property type="project" value="UniProtKB-KW"/>
</dbReference>
<evidence type="ECO:0000256" key="1">
    <source>
        <dbReference type="SAM" id="Phobius"/>
    </source>
</evidence>
<keyword evidence="3" id="KW-0378">Hydrolase</keyword>
<dbReference type="OrthoDB" id="2340043at2"/>
<keyword evidence="1" id="KW-0472">Membrane</keyword>
<dbReference type="GO" id="GO:0004519">
    <property type="term" value="F:endonuclease activity"/>
    <property type="evidence" value="ECO:0007669"/>
    <property type="project" value="UniProtKB-KW"/>
</dbReference>
<dbReference type="RefSeq" id="WP_109684157.1">
    <property type="nucleotide sequence ID" value="NZ_QGDN01000001.1"/>
</dbReference>
<organism evidence="3 4">
    <name type="scientific">Branchiibius hedensis</name>
    <dbReference type="NCBI Taxonomy" id="672460"/>
    <lineage>
        <taxon>Bacteria</taxon>
        <taxon>Bacillati</taxon>
        <taxon>Actinomycetota</taxon>
        <taxon>Actinomycetes</taxon>
        <taxon>Micrococcales</taxon>
        <taxon>Dermacoccaceae</taxon>
        <taxon>Branchiibius</taxon>
    </lineage>
</organism>
<evidence type="ECO:0000259" key="2">
    <source>
        <dbReference type="Pfam" id="PF03372"/>
    </source>
</evidence>
<dbReference type="Proteomes" id="UP000250028">
    <property type="component" value="Unassembled WGS sequence"/>
</dbReference>
<keyword evidence="4" id="KW-1185">Reference proteome</keyword>
<dbReference type="Gene3D" id="3.60.10.10">
    <property type="entry name" value="Endonuclease/exonuclease/phosphatase"/>
    <property type="match status" value="1"/>
</dbReference>
<feature type="domain" description="Endonuclease/exonuclease/phosphatase" evidence="2">
    <location>
        <begin position="105"/>
        <end position="311"/>
    </location>
</feature>
<feature type="transmembrane region" description="Helical" evidence="1">
    <location>
        <begin position="68"/>
        <end position="87"/>
    </location>
</feature>
<dbReference type="AlphaFoldDB" id="A0A2Y8ZPZ5"/>
<feature type="transmembrane region" description="Helical" evidence="1">
    <location>
        <begin position="40"/>
        <end position="61"/>
    </location>
</feature>
<dbReference type="InterPro" id="IPR036691">
    <property type="entry name" value="Endo/exonu/phosph_ase_sf"/>
</dbReference>
<keyword evidence="3" id="KW-0255">Endonuclease</keyword>
<dbReference type="Pfam" id="PF03372">
    <property type="entry name" value="Exo_endo_phos"/>
    <property type="match status" value="1"/>
</dbReference>
<name>A0A2Y8ZPZ5_9MICO</name>
<keyword evidence="1" id="KW-0812">Transmembrane</keyword>
<sequence>MKLVARLVGVLGWLVLALTAAALATRWVDVATWRVPVVQAAFPIVGCVAVALLVLALAVAAMTGRRRFAAAAAIVAALPLALAFGAVRSTTAPAADSDEIVMVSNLRAGGADPATLVGLIKQHHVDTLVLTEVTADGLAGLDRAGLAQLLPHREGRTAYPYAGTMVLSRHPLILRGLGADGGGFYQPIVMVQATHRYLLHAVHTYAPIGRNASLWREQLRALQDWREAQPTTETVVMAGDFNASSAMPGFRDIAETMTDSLRATGAGWVRTWPNESRIPPFVQLDHILARVPGRPDPVVASGIDKVANTDHFAVWARLSVLPATISS</sequence>
<gene>
    <name evidence="3" type="ORF">SAMN04489750_0738</name>
</gene>
<evidence type="ECO:0000313" key="3">
    <source>
        <dbReference type="EMBL" id="SSA33456.1"/>
    </source>
</evidence>
<dbReference type="EMBL" id="UESZ01000001">
    <property type="protein sequence ID" value="SSA33456.1"/>
    <property type="molecule type" value="Genomic_DNA"/>
</dbReference>
<evidence type="ECO:0000313" key="4">
    <source>
        <dbReference type="Proteomes" id="UP000250028"/>
    </source>
</evidence>
<protein>
    <submittedName>
        <fullName evidence="3">Uncharacterized conserved protein YafD, endonuclease/exonuclease/phosphatase (EEP) superfamily</fullName>
    </submittedName>
</protein>
<dbReference type="InterPro" id="IPR005135">
    <property type="entry name" value="Endo/exonuclease/phosphatase"/>
</dbReference>